<dbReference type="InterPro" id="IPR003593">
    <property type="entry name" value="AAA+_ATPase"/>
</dbReference>
<evidence type="ECO:0000256" key="5">
    <source>
        <dbReference type="ARBA" id="ARBA00022741"/>
    </source>
</evidence>
<dbReference type="GO" id="GO:0005524">
    <property type="term" value="F:ATP binding"/>
    <property type="evidence" value="ECO:0007669"/>
    <property type="project" value="UniProtKB-KW"/>
</dbReference>
<reference evidence="10" key="3">
    <citation type="submission" date="2021-06" db="EMBL/GenBank/DDBJ databases">
        <title>Genomic Description and Analysis of Intracellular Bacteria, Candidatus Berkiella cookevillensis and Candidatus Berkiella aquae.</title>
        <authorList>
            <person name="Kidane D.T."/>
            <person name="Mehari Y.T."/>
            <person name="Rice F.C."/>
            <person name="Arivett B.A."/>
            <person name="Farone A.L."/>
            <person name="Berk S.G."/>
            <person name="Farone M.B."/>
        </authorList>
    </citation>
    <scope>NUCLEOTIDE SEQUENCE</scope>
    <source>
        <strain evidence="10">HT99</strain>
    </source>
</reference>
<comment type="subcellular location">
    <subcellularLocation>
        <location evidence="1">Cell membrane</location>
        <topology evidence="1">Peripheral membrane protein</topology>
    </subcellularLocation>
</comment>
<accession>A0A0Q9YV59</accession>
<dbReference type="PANTHER" id="PTHR42788">
    <property type="entry name" value="TAURINE IMPORT ATP-BINDING PROTEIN-RELATED"/>
    <property type="match status" value="1"/>
</dbReference>
<dbReference type="PROSITE" id="PS00211">
    <property type="entry name" value="ABC_TRANSPORTER_1"/>
    <property type="match status" value="1"/>
</dbReference>
<dbReference type="AlphaFoldDB" id="A0A0Q9YV59"/>
<dbReference type="InterPro" id="IPR027417">
    <property type="entry name" value="P-loop_NTPase"/>
</dbReference>
<dbReference type="EC" id="3.6.3.-" evidence="9"/>
<feature type="domain" description="ABC transporter" evidence="8">
    <location>
        <begin position="4"/>
        <end position="249"/>
    </location>
</feature>
<dbReference type="InterPro" id="IPR017871">
    <property type="entry name" value="ABC_transporter-like_CS"/>
</dbReference>
<dbReference type="OrthoDB" id="9776369at2"/>
<dbReference type="EMBL" id="LKAJ01000011">
    <property type="protein sequence ID" value="KRG20535.1"/>
    <property type="molecule type" value="Genomic_DNA"/>
</dbReference>
<evidence type="ECO:0000256" key="7">
    <source>
        <dbReference type="ARBA" id="ARBA00023136"/>
    </source>
</evidence>
<evidence type="ECO:0000256" key="6">
    <source>
        <dbReference type="ARBA" id="ARBA00022840"/>
    </source>
</evidence>
<dbReference type="STRING" id="295108.HT99x_02466"/>
<dbReference type="SMART" id="SM00382">
    <property type="entry name" value="AAA"/>
    <property type="match status" value="1"/>
</dbReference>
<name>A0A0Q9YV59_9GAMM</name>
<gene>
    <name evidence="9" type="primary">thiQ</name>
    <name evidence="10" type="ORF">HT99x_012075</name>
    <name evidence="9" type="ORF">HT99x_02466</name>
</gene>
<evidence type="ECO:0000313" key="11">
    <source>
        <dbReference type="Proteomes" id="UP000051497"/>
    </source>
</evidence>
<dbReference type="Pfam" id="PF00005">
    <property type="entry name" value="ABC_tran"/>
    <property type="match status" value="1"/>
</dbReference>
<organism evidence="9">
    <name type="scientific">Candidatus Berkiella aquae</name>
    <dbReference type="NCBI Taxonomy" id="295108"/>
    <lineage>
        <taxon>Bacteria</taxon>
        <taxon>Pseudomonadati</taxon>
        <taxon>Pseudomonadota</taxon>
        <taxon>Gammaproteobacteria</taxon>
        <taxon>Candidatus Berkiellales</taxon>
        <taxon>Candidatus Berkiellaceae</taxon>
        <taxon>Candidatus Berkiella</taxon>
    </lineage>
</organism>
<reference evidence="10" key="2">
    <citation type="journal article" date="2016" name="Genome Announc.">
        <title>Draft Genome Sequences of Two Novel Amoeba-Resistant Intranuclear Bacteria, 'Candidatus Berkiella cookevillensis' and 'Candidatus Berkiella aquae'.</title>
        <authorList>
            <person name="Mehari Y.T."/>
            <person name="Arivett B.A."/>
            <person name="Farone A.L."/>
            <person name="Gunderson J.H."/>
            <person name="Farone M.B."/>
        </authorList>
    </citation>
    <scope>NUCLEOTIDE SEQUENCE</scope>
    <source>
        <strain evidence="10">HT99</strain>
    </source>
</reference>
<evidence type="ECO:0000256" key="2">
    <source>
        <dbReference type="ARBA" id="ARBA00005417"/>
    </source>
</evidence>
<dbReference type="PANTHER" id="PTHR42788:SF7">
    <property type="entry name" value="NITRATE ABC TRANSPORTER ATP-BINDING PROTEIN"/>
    <property type="match status" value="1"/>
</dbReference>
<dbReference type="Gene3D" id="3.40.50.300">
    <property type="entry name" value="P-loop containing nucleotide triphosphate hydrolases"/>
    <property type="match status" value="1"/>
</dbReference>
<proteinExistence type="inferred from homology"/>
<evidence type="ECO:0000256" key="4">
    <source>
        <dbReference type="ARBA" id="ARBA00022475"/>
    </source>
</evidence>
<reference evidence="9" key="1">
    <citation type="submission" date="2015-09" db="EMBL/GenBank/DDBJ databases">
        <title>Draft Genome Sequences of Two Novel Amoeba-resistant Intranuclear Bacteria, Candidatus Berkiella cookevillensis and Candidatus Berkiella aquae.</title>
        <authorList>
            <person name="Mehari Y.T."/>
            <person name="Arivett B.A."/>
            <person name="Farone A.L."/>
            <person name="Gunderson J.H."/>
            <person name="Farone M.B."/>
        </authorList>
    </citation>
    <scope>NUCLEOTIDE SEQUENCE [LARGE SCALE GENOMIC DNA]</scope>
    <source>
        <strain evidence="9">HT99</strain>
    </source>
</reference>
<keyword evidence="4" id="KW-1003">Cell membrane</keyword>
<keyword evidence="6 9" id="KW-0067">ATP-binding</keyword>
<dbReference type="GO" id="GO:0005886">
    <property type="term" value="C:plasma membrane"/>
    <property type="evidence" value="ECO:0007669"/>
    <property type="project" value="UniProtKB-SubCell"/>
</dbReference>
<dbReference type="SUPFAM" id="SSF52540">
    <property type="entry name" value="P-loop containing nucleoside triphosphate hydrolases"/>
    <property type="match status" value="1"/>
</dbReference>
<evidence type="ECO:0000256" key="3">
    <source>
        <dbReference type="ARBA" id="ARBA00022448"/>
    </source>
</evidence>
<keyword evidence="11" id="KW-1185">Reference proteome</keyword>
<dbReference type="InterPro" id="IPR050166">
    <property type="entry name" value="ABC_transporter_ATP-bind"/>
</dbReference>
<evidence type="ECO:0000313" key="9">
    <source>
        <dbReference type="EMBL" id="KRG20535.1"/>
    </source>
</evidence>
<evidence type="ECO:0000313" key="10">
    <source>
        <dbReference type="EMBL" id="MCS5712172.1"/>
    </source>
</evidence>
<protein>
    <submittedName>
        <fullName evidence="10">ATP-binding cassette domain-containing protein</fullName>
    </submittedName>
    <submittedName>
        <fullName evidence="9">Thiamine import ATP-binding protein ThiQ</fullName>
        <ecNumber evidence="9">3.6.3.-</ecNumber>
    </submittedName>
</protein>
<sequence>MIILNNIHVHFHHGTPLAKHVLRGIHLKINQGEFITIIGGNGAGKSTLMNVLAGEAFPSQGDIYFNQQNITRWSACKRSCKIARLFQDPMQGTFAHLTIEENLSLAVKRGKQRGLQRHINPQLRQNFKSLLAPLKLQLEKRLHHKVGTLSGGQRQALSLIMATLQQTELLLLDEHTAALDPKTAQNIMLLSQQIIQERQMTALMITHSLSQALHFGDRTLVLSEGNIVEDLYGSRRAQMQPEVLMKYFV</sequence>
<dbReference type="Proteomes" id="UP000051497">
    <property type="component" value="Unassembled WGS sequence"/>
</dbReference>
<comment type="caution">
    <text evidence="9">The sequence shown here is derived from an EMBL/GenBank/DDBJ whole genome shotgun (WGS) entry which is preliminary data.</text>
</comment>
<comment type="similarity">
    <text evidence="2">Belongs to the ABC transporter superfamily.</text>
</comment>
<evidence type="ECO:0000259" key="8">
    <source>
        <dbReference type="PROSITE" id="PS50893"/>
    </source>
</evidence>
<dbReference type="RefSeq" id="WP_075067075.1">
    <property type="nucleotide sequence ID" value="NZ_LKAJ02000001.1"/>
</dbReference>
<keyword evidence="5" id="KW-0547">Nucleotide-binding</keyword>
<dbReference type="GO" id="GO:0016887">
    <property type="term" value="F:ATP hydrolysis activity"/>
    <property type="evidence" value="ECO:0007669"/>
    <property type="project" value="InterPro"/>
</dbReference>
<evidence type="ECO:0000256" key="1">
    <source>
        <dbReference type="ARBA" id="ARBA00004202"/>
    </source>
</evidence>
<dbReference type="PROSITE" id="PS50893">
    <property type="entry name" value="ABC_TRANSPORTER_2"/>
    <property type="match status" value="1"/>
</dbReference>
<keyword evidence="9" id="KW-0378">Hydrolase</keyword>
<dbReference type="EMBL" id="LKAJ02000001">
    <property type="protein sequence ID" value="MCS5712172.1"/>
    <property type="molecule type" value="Genomic_DNA"/>
</dbReference>
<keyword evidence="7" id="KW-0472">Membrane</keyword>
<dbReference type="InterPro" id="IPR003439">
    <property type="entry name" value="ABC_transporter-like_ATP-bd"/>
</dbReference>
<keyword evidence="3" id="KW-0813">Transport</keyword>